<evidence type="ECO:0000259" key="1">
    <source>
        <dbReference type="PROSITE" id="PS51725"/>
    </source>
</evidence>
<comment type="caution">
    <text evidence="2">The sequence shown here is derived from an EMBL/GenBank/DDBJ whole genome shotgun (WGS) entry which is preliminary data.</text>
</comment>
<organism evidence="2 3">
    <name type="scientific">Herbaspirillum aquaticum</name>
    <dbReference type="NCBI Taxonomy" id="568783"/>
    <lineage>
        <taxon>Bacteria</taxon>
        <taxon>Pseudomonadati</taxon>
        <taxon>Pseudomonadota</taxon>
        <taxon>Betaproteobacteria</taxon>
        <taxon>Burkholderiales</taxon>
        <taxon>Oxalobacteraceae</taxon>
        <taxon>Herbaspirillum</taxon>
    </lineage>
</organism>
<accession>A0A225SNK3</accession>
<dbReference type="GO" id="GO:0004497">
    <property type="term" value="F:monooxygenase activity"/>
    <property type="evidence" value="ECO:0007669"/>
    <property type="project" value="UniProtKB-KW"/>
</dbReference>
<sequence length="105" mass="11520">MSTVTVVAIITAKPGQREALLAIARANLAAVRAEEGCIEYGLVVDVDGFGPNQAPLGPDTFAFVEKWKDEEALKLHFTLPHMTDYREKSKDLIADRKVHVLKSAD</sequence>
<dbReference type="InterPro" id="IPR011008">
    <property type="entry name" value="Dimeric_a/b-barrel"/>
</dbReference>
<dbReference type="Pfam" id="PF03992">
    <property type="entry name" value="ABM"/>
    <property type="match status" value="1"/>
</dbReference>
<name>A0A225SNK3_9BURK</name>
<evidence type="ECO:0000313" key="3">
    <source>
        <dbReference type="Proteomes" id="UP000214747"/>
    </source>
</evidence>
<keyword evidence="3" id="KW-1185">Reference proteome</keyword>
<dbReference type="PROSITE" id="PS51725">
    <property type="entry name" value="ABM"/>
    <property type="match status" value="1"/>
</dbReference>
<dbReference type="Proteomes" id="UP000214747">
    <property type="component" value="Unassembled WGS sequence"/>
</dbReference>
<proteinExistence type="predicted"/>
<dbReference type="AlphaFoldDB" id="A0A225SNK3"/>
<dbReference type="RefSeq" id="WP_039784852.1">
    <property type="nucleotide sequence ID" value="NZ_JARJFG010000033.1"/>
</dbReference>
<dbReference type="Gene3D" id="3.30.70.100">
    <property type="match status" value="1"/>
</dbReference>
<keyword evidence="2" id="KW-0560">Oxidoreductase</keyword>
<protein>
    <submittedName>
        <fullName evidence="2">Antibiotic biosynthesis monooxygenase</fullName>
    </submittedName>
</protein>
<reference evidence="2 3" key="1">
    <citation type="journal article" date="2010" name="Int. J. Syst. Evol. Microbiol.">
        <title>Reclassification of Herbaspirillum putei as a later heterotypic synonym of Herbaspirillum huttiense, with the description of H. huttiense subsp. huttiense subsp. nov. and H. huttiense subsp. putei subsp. nov., comb. nov., and description of Herbaspirillum aquaticum sp. nov.</title>
        <authorList>
            <person name="Dobritsa A.P."/>
            <person name="Reddy M.C."/>
            <person name="Samadpour M."/>
        </authorList>
    </citation>
    <scope>NUCLEOTIDE SEQUENCE [LARGE SCALE GENOMIC DNA]</scope>
    <source>
        <strain evidence="2 3">IEH 4430</strain>
    </source>
</reference>
<dbReference type="InterPro" id="IPR050744">
    <property type="entry name" value="AI-2_Isomerase_LsrG"/>
</dbReference>
<dbReference type="PANTHER" id="PTHR33336:SF3">
    <property type="entry name" value="ABM DOMAIN-CONTAINING PROTEIN"/>
    <property type="match status" value="1"/>
</dbReference>
<feature type="domain" description="ABM" evidence="1">
    <location>
        <begin position="4"/>
        <end position="101"/>
    </location>
</feature>
<dbReference type="GeneID" id="90165585"/>
<dbReference type="EMBL" id="NJGV01000025">
    <property type="protein sequence ID" value="OWY32534.1"/>
    <property type="molecule type" value="Genomic_DNA"/>
</dbReference>
<gene>
    <name evidence="2" type="ORF">CEJ45_21040</name>
</gene>
<dbReference type="InterPro" id="IPR007138">
    <property type="entry name" value="ABM_dom"/>
</dbReference>
<dbReference type="SUPFAM" id="SSF54909">
    <property type="entry name" value="Dimeric alpha+beta barrel"/>
    <property type="match status" value="1"/>
</dbReference>
<keyword evidence="2" id="KW-0503">Monooxygenase</keyword>
<dbReference type="PANTHER" id="PTHR33336">
    <property type="entry name" value="QUINOL MONOOXYGENASE YGIN-RELATED"/>
    <property type="match status" value="1"/>
</dbReference>
<evidence type="ECO:0000313" key="2">
    <source>
        <dbReference type="EMBL" id="OWY32534.1"/>
    </source>
</evidence>